<name>A0ABT1LIU8_9HYPH</name>
<sequence>VEVFIDPGQPKPTRTAQGLRRPRFSFFRFSCQRAASQDASRRPPTKQIRSRPGGLAANQLTAKMPHQRASKWPAVREPVYRDTHRPCQTGFSNSLHLSADASHARPNCFFRLTGRLAAPRQAPEIAPCSAVSVALQRKRPTDDSPLCVVFASRKQDFSVSLLDKRRR</sequence>
<organism evidence="2 3">
    <name type="scientific">Alsobacter ponti</name>
    <dbReference type="NCBI Taxonomy" id="2962936"/>
    <lineage>
        <taxon>Bacteria</taxon>
        <taxon>Pseudomonadati</taxon>
        <taxon>Pseudomonadota</taxon>
        <taxon>Alphaproteobacteria</taxon>
        <taxon>Hyphomicrobiales</taxon>
        <taxon>Alsobacteraceae</taxon>
        <taxon>Alsobacter</taxon>
    </lineage>
</organism>
<accession>A0ABT1LIU8</accession>
<dbReference type="EMBL" id="JANCLU010000017">
    <property type="protein sequence ID" value="MCP8940143.1"/>
    <property type="molecule type" value="Genomic_DNA"/>
</dbReference>
<feature type="non-terminal residue" evidence="2">
    <location>
        <position position="1"/>
    </location>
</feature>
<keyword evidence="3" id="KW-1185">Reference proteome</keyword>
<comment type="caution">
    <text evidence="2">The sequence shown here is derived from an EMBL/GenBank/DDBJ whole genome shotgun (WGS) entry which is preliminary data.</text>
</comment>
<proteinExistence type="predicted"/>
<dbReference type="RefSeq" id="WP_254744511.1">
    <property type="nucleotide sequence ID" value="NZ_JANCLU010000017.1"/>
</dbReference>
<evidence type="ECO:0000313" key="2">
    <source>
        <dbReference type="EMBL" id="MCP8940143.1"/>
    </source>
</evidence>
<evidence type="ECO:0000256" key="1">
    <source>
        <dbReference type="SAM" id="MobiDB-lite"/>
    </source>
</evidence>
<feature type="region of interest" description="Disordered" evidence="1">
    <location>
        <begin position="34"/>
        <end position="55"/>
    </location>
</feature>
<evidence type="ECO:0000313" key="3">
    <source>
        <dbReference type="Proteomes" id="UP001205890"/>
    </source>
</evidence>
<protein>
    <submittedName>
        <fullName evidence="2">Uncharacterized protein</fullName>
    </submittedName>
</protein>
<gene>
    <name evidence="2" type="ORF">NK718_16570</name>
</gene>
<reference evidence="2 3" key="1">
    <citation type="submission" date="2022-07" db="EMBL/GenBank/DDBJ databases">
        <authorList>
            <person name="Li W.-J."/>
            <person name="Deng Q.-Q."/>
        </authorList>
    </citation>
    <scope>NUCLEOTIDE SEQUENCE [LARGE SCALE GENOMIC DNA]</scope>
    <source>
        <strain evidence="2 3">SYSU M60028</strain>
    </source>
</reference>
<dbReference type="Proteomes" id="UP001205890">
    <property type="component" value="Unassembled WGS sequence"/>
</dbReference>